<dbReference type="EMBL" id="JADJOT010000012">
    <property type="protein sequence ID" value="MBK7956428.1"/>
    <property type="molecule type" value="Genomic_DNA"/>
</dbReference>
<dbReference type="Gene3D" id="1.20.1420.30">
    <property type="entry name" value="NCX, central ion-binding region"/>
    <property type="match status" value="1"/>
</dbReference>
<evidence type="ECO:0000256" key="2">
    <source>
        <dbReference type="ARBA" id="ARBA00022692"/>
    </source>
</evidence>
<feature type="transmembrane region" description="Helical" evidence="5">
    <location>
        <begin position="143"/>
        <end position="164"/>
    </location>
</feature>
<evidence type="ECO:0000313" key="8">
    <source>
        <dbReference type="Proteomes" id="UP000706151"/>
    </source>
</evidence>
<feature type="transmembrane region" description="Helical" evidence="5">
    <location>
        <begin position="121"/>
        <end position="137"/>
    </location>
</feature>
<dbReference type="InterPro" id="IPR004481">
    <property type="entry name" value="K/Na/Ca-exchanger"/>
</dbReference>
<proteinExistence type="predicted"/>
<comment type="caution">
    <text evidence="7">The sequence shown here is derived from an EMBL/GenBank/DDBJ whole genome shotgun (WGS) entry which is preliminary data.</text>
</comment>
<dbReference type="Pfam" id="PF01699">
    <property type="entry name" value="Na_Ca_ex"/>
    <property type="match status" value="1"/>
</dbReference>
<feature type="transmembrane region" description="Helical" evidence="5">
    <location>
        <begin position="55"/>
        <end position="75"/>
    </location>
</feature>
<dbReference type="AlphaFoldDB" id="A0A935W6W1"/>
<evidence type="ECO:0000259" key="6">
    <source>
        <dbReference type="Pfam" id="PF01699"/>
    </source>
</evidence>
<evidence type="ECO:0000256" key="3">
    <source>
        <dbReference type="ARBA" id="ARBA00022989"/>
    </source>
</evidence>
<dbReference type="Proteomes" id="UP000706151">
    <property type="component" value="Unassembled WGS sequence"/>
</dbReference>
<feature type="transmembrane region" description="Helical" evidence="5">
    <location>
        <begin position="95"/>
        <end position="114"/>
    </location>
</feature>
<dbReference type="PANTHER" id="PTHR10846">
    <property type="entry name" value="SODIUM/POTASSIUM/CALCIUM EXCHANGER"/>
    <property type="match status" value="1"/>
</dbReference>
<evidence type="ECO:0000256" key="1">
    <source>
        <dbReference type="ARBA" id="ARBA00004141"/>
    </source>
</evidence>
<dbReference type="GO" id="GO:0005886">
    <property type="term" value="C:plasma membrane"/>
    <property type="evidence" value="ECO:0007669"/>
    <property type="project" value="TreeGrafter"/>
</dbReference>
<dbReference type="PANTHER" id="PTHR10846:SF8">
    <property type="entry name" value="INNER MEMBRANE PROTEIN YRBG"/>
    <property type="match status" value="1"/>
</dbReference>
<keyword evidence="3 5" id="KW-1133">Transmembrane helix</keyword>
<feature type="domain" description="Sodium/calcium exchanger membrane region" evidence="6">
    <location>
        <begin position="2"/>
        <end position="133"/>
    </location>
</feature>
<evidence type="ECO:0000256" key="4">
    <source>
        <dbReference type="ARBA" id="ARBA00023136"/>
    </source>
</evidence>
<keyword evidence="4 5" id="KW-0472">Membrane</keyword>
<gene>
    <name evidence="7" type="ORF">IPK02_22145</name>
</gene>
<feature type="transmembrane region" description="Helical" evidence="5">
    <location>
        <begin position="26"/>
        <end position="48"/>
    </location>
</feature>
<protein>
    <recommendedName>
        <fullName evidence="6">Sodium/calcium exchanger membrane region domain-containing protein</fullName>
    </recommendedName>
</protein>
<dbReference type="GO" id="GO:0005262">
    <property type="term" value="F:calcium channel activity"/>
    <property type="evidence" value="ECO:0007669"/>
    <property type="project" value="TreeGrafter"/>
</dbReference>
<evidence type="ECO:0000313" key="7">
    <source>
        <dbReference type="EMBL" id="MBK7956428.1"/>
    </source>
</evidence>
<evidence type="ECO:0000256" key="5">
    <source>
        <dbReference type="SAM" id="Phobius"/>
    </source>
</evidence>
<comment type="subcellular location">
    <subcellularLocation>
        <location evidence="1">Membrane</location>
        <topology evidence="1">Multi-pass membrane protein</topology>
    </subcellularLocation>
</comment>
<accession>A0A935W6W1</accession>
<reference evidence="7 8" key="1">
    <citation type="submission" date="2020-10" db="EMBL/GenBank/DDBJ databases">
        <title>Connecting structure to function with the recovery of over 1000 high-quality activated sludge metagenome-assembled genomes encoding full-length rRNA genes using long-read sequencing.</title>
        <authorList>
            <person name="Singleton C.M."/>
            <person name="Petriglieri F."/>
            <person name="Kristensen J.M."/>
            <person name="Kirkegaard R.H."/>
            <person name="Michaelsen T.Y."/>
            <person name="Andersen M.H."/>
            <person name="Karst S.M."/>
            <person name="Dueholm M.S."/>
            <person name="Nielsen P.H."/>
            <person name="Albertsen M."/>
        </authorList>
    </citation>
    <scope>NUCLEOTIDE SEQUENCE [LARGE SCALE GENOMIC DNA]</scope>
    <source>
        <strain evidence="7">Fred_18-Q3-R57-64_BAT3C.720</strain>
    </source>
</reference>
<dbReference type="InterPro" id="IPR044880">
    <property type="entry name" value="NCX_ion-bd_dom_sf"/>
</dbReference>
<sequence length="178" mass="18539">MVLGSHWLVDAAVAFARHFGVSEMVIGLTLIAAGTSLPEVATSLLAALRGERDIAVGNVVGSNIFNILGVLGVSASVAPADLMVAPAMLNFDLPLMVAVALACLPIFYTGACIARWEGGVFLGYYLIYTTWLVLDASRHDALAPFSLVMSAFVMPLTVLTLGIVAGRHARAGRSGALP</sequence>
<keyword evidence="2 5" id="KW-0812">Transmembrane</keyword>
<name>A0A935W6W1_9PROT</name>
<dbReference type="GO" id="GO:0006874">
    <property type="term" value="P:intracellular calcium ion homeostasis"/>
    <property type="evidence" value="ECO:0007669"/>
    <property type="project" value="TreeGrafter"/>
</dbReference>
<organism evidence="7 8">
    <name type="scientific">Candidatus Accumulibacter affinis</name>
    <dbReference type="NCBI Taxonomy" id="2954384"/>
    <lineage>
        <taxon>Bacteria</taxon>
        <taxon>Pseudomonadati</taxon>
        <taxon>Pseudomonadota</taxon>
        <taxon>Betaproteobacteria</taxon>
        <taxon>Candidatus Accumulibacter</taxon>
    </lineage>
</organism>
<dbReference type="GO" id="GO:0008273">
    <property type="term" value="F:calcium, potassium:sodium antiporter activity"/>
    <property type="evidence" value="ECO:0007669"/>
    <property type="project" value="TreeGrafter"/>
</dbReference>
<dbReference type="InterPro" id="IPR004837">
    <property type="entry name" value="NaCa_Exmemb"/>
</dbReference>